<comment type="caution">
    <text evidence="1">The sequence shown here is derived from an EMBL/GenBank/DDBJ whole genome shotgun (WGS) entry which is preliminary data.</text>
</comment>
<sequence length="130" mass="15353">MIDFTGIHYHMLKRLEIHNKRSVIVQKGPRLFSLEAISFLQGLSVSIKKVKLSSRPGSVFNSSQRVKIASTPKSINQREPDVKNYFKRNQNKSFLKNYTEKQEPEYEQNPFQNKRLKTQRLECRIFPKKL</sequence>
<proteinExistence type="predicted"/>
<evidence type="ECO:0000313" key="2">
    <source>
        <dbReference type="Proteomes" id="UP000187209"/>
    </source>
</evidence>
<evidence type="ECO:0000313" key="1">
    <source>
        <dbReference type="EMBL" id="OMJ86065.1"/>
    </source>
</evidence>
<organism evidence="1 2">
    <name type="scientific">Stentor coeruleus</name>
    <dbReference type="NCBI Taxonomy" id="5963"/>
    <lineage>
        <taxon>Eukaryota</taxon>
        <taxon>Sar</taxon>
        <taxon>Alveolata</taxon>
        <taxon>Ciliophora</taxon>
        <taxon>Postciliodesmatophora</taxon>
        <taxon>Heterotrichea</taxon>
        <taxon>Heterotrichida</taxon>
        <taxon>Stentoridae</taxon>
        <taxon>Stentor</taxon>
    </lineage>
</organism>
<gene>
    <name evidence="1" type="ORF">SteCoe_12502</name>
</gene>
<keyword evidence="2" id="KW-1185">Reference proteome</keyword>
<protein>
    <submittedName>
        <fullName evidence="1">Uncharacterized protein</fullName>
    </submittedName>
</protein>
<reference evidence="1 2" key="1">
    <citation type="submission" date="2016-11" db="EMBL/GenBank/DDBJ databases">
        <title>The macronuclear genome of Stentor coeruleus: a giant cell with tiny introns.</title>
        <authorList>
            <person name="Slabodnick M."/>
            <person name="Ruby J.G."/>
            <person name="Reiff S.B."/>
            <person name="Swart E.C."/>
            <person name="Gosai S."/>
            <person name="Prabakaran S."/>
            <person name="Witkowska E."/>
            <person name="Larue G.E."/>
            <person name="Fisher S."/>
            <person name="Freeman R.M."/>
            <person name="Gunawardena J."/>
            <person name="Chu W."/>
            <person name="Stover N.A."/>
            <person name="Gregory B.D."/>
            <person name="Nowacki M."/>
            <person name="Derisi J."/>
            <person name="Roy S.W."/>
            <person name="Marshall W.F."/>
            <person name="Sood P."/>
        </authorList>
    </citation>
    <scope>NUCLEOTIDE SEQUENCE [LARGE SCALE GENOMIC DNA]</scope>
    <source>
        <strain evidence="1">WM001</strain>
    </source>
</reference>
<dbReference type="Proteomes" id="UP000187209">
    <property type="component" value="Unassembled WGS sequence"/>
</dbReference>
<dbReference type="AlphaFoldDB" id="A0A1R2CAR0"/>
<dbReference type="EMBL" id="MPUH01000217">
    <property type="protein sequence ID" value="OMJ86065.1"/>
    <property type="molecule type" value="Genomic_DNA"/>
</dbReference>
<accession>A0A1R2CAR0</accession>
<name>A0A1R2CAR0_9CILI</name>